<feature type="non-terminal residue" evidence="1">
    <location>
        <position position="1"/>
    </location>
</feature>
<dbReference type="EMBL" id="UINC01033334">
    <property type="protein sequence ID" value="SVB22459.1"/>
    <property type="molecule type" value="Genomic_DNA"/>
</dbReference>
<gene>
    <name evidence="1" type="ORF">METZ01_LOCUS175313</name>
</gene>
<proteinExistence type="predicted"/>
<sequence>DQDDDGAQSLATTTVEGGIHRFLNSWSLPKGFLPTRLAMNEQGVLHVVGAGSGWVERFDRGGNAMGQWQFAKGSNACLETAVLDGPSLSFDSKGNLYVVYNLLEAGRAPLSFWTKFDASGRSQWTRPLHMAFARHIAIDGDDIFIEGISQLQQLDGAGESVADYPIPALLVSSLRFWKGHFAALVEPLSFANMGWQAPRLVVYTRADRSETDFVVGRDPLSPEGRGAGLLARPSDFAMDEASNRVFIVNAGRRRIEVFKDNVYLTRWAEAGVDKAQRFRFSGQFSVIDDLSTGTTRERTVTAGGISRDREGFLYVADTFNDRIQKFQP</sequence>
<organism evidence="1">
    <name type="scientific">marine metagenome</name>
    <dbReference type="NCBI Taxonomy" id="408172"/>
    <lineage>
        <taxon>unclassified sequences</taxon>
        <taxon>metagenomes</taxon>
        <taxon>ecological metagenomes</taxon>
    </lineage>
</organism>
<evidence type="ECO:0008006" key="2">
    <source>
        <dbReference type="Google" id="ProtNLM"/>
    </source>
</evidence>
<dbReference type="SUPFAM" id="SSF101898">
    <property type="entry name" value="NHL repeat"/>
    <property type="match status" value="1"/>
</dbReference>
<protein>
    <recommendedName>
        <fullName evidence="2">SMP-30/Gluconolactonase/LRE-like region domain-containing protein</fullName>
    </recommendedName>
</protein>
<dbReference type="Gene3D" id="2.120.10.30">
    <property type="entry name" value="TolB, C-terminal domain"/>
    <property type="match status" value="1"/>
</dbReference>
<reference evidence="1" key="1">
    <citation type="submission" date="2018-05" db="EMBL/GenBank/DDBJ databases">
        <authorList>
            <person name="Lanie J.A."/>
            <person name="Ng W.-L."/>
            <person name="Kazmierczak K.M."/>
            <person name="Andrzejewski T.M."/>
            <person name="Davidsen T.M."/>
            <person name="Wayne K.J."/>
            <person name="Tettelin H."/>
            <person name="Glass J.I."/>
            <person name="Rusch D."/>
            <person name="Podicherti R."/>
            <person name="Tsui H.-C.T."/>
            <person name="Winkler M.E."/>
        </authorList>
    </citation>
    <scope>NUCLEOTIDE SEQUENCE</scope>
</reference>
<evidence type="ECO:0000313" key="1">
    <source>
        <dbReference type="EMBL" id="SVB22459.1"/>
    </source>
</evidence>
<name>A0A382C9E4_9ZZZZ</name>
<accession>A0A382C9E4</accession>
<dbReference type="AlphaFoldDB" id="A0A382C9E4"/>
<dbReference type="InterPro" id="IPR011042">
    <property type="entry name" value="6-blade_b-propeller_TolB-like"/>
</dbReference>